<sequence length="127" mass="14233">MSWTAAIKNVNDSLGHRIGDERPAQFAERRKRAVREDDMVSRLGGDEFIPIAEESGLILPIGEWVLRTAVLQMRLWQQAGLPPMSVAVNLSAVQFRQANLTQWMSRIRGGDHQPGARPGPADHRRGR</sequence>
<feature type="region of interest" description="Disordered" evidence="1">
    <location>
        <begin position="107"/>
        <end position="127"/>
    </location>
</feature>
<dbReference type="InterPro" id="IPR035919">
    <property type="entry name" value="EAL_sf"/>
</dbReference>
<dbReference type="PANTHER" id="PTHR44757:SF2">
    <property type="entry name" value="BIOFILM ARCHITECTURE MAINTENANCE PROTEIN MBAA"/>
    <property type="match status" value="1"/>
</dbReference>
<dbReference type="STRING" id="1457154.CAPSK01_001135"/>
<reference evidence="3 4" key="1">
    <citation type="submission" date="2014-07" db="EMBL/GenBank/DDBJ databases">
        <title>Expanding our view of genomic diversity in Candidatus Accumulibacter clades.</title>
        <authorList>
            <person name="Skennerton C.T."/>
            <person name="Barr J.J."/>
            <person name="Slater F.R."/>
            <person name="Bond P.L."/>
            <person name="Tyson G.W."/>
        </authorList>
    </citation>
    <scope>NUCLEOTIDE SEQUENCE [LARGE SCALE GENOMIC DNA]</scope>
    <source>
        <strain evidence="4">SK-01</strain>
    </source>
</reference>
<dbReference type="InterPro" id="IPR001633">
    <property type="entry name" value="EAL_dom"/>
</dbReference>
<evidence type="ECO:0000313" key="3">
    <source>
        <dbReference type="EMBL" id="KFB68946.1"/>
    </source>
</evidence>
<dbReference type="SUPFAM" id="SSF55073">
    <property type="entry name" value="Nucleotide cyclase"/>
    <property type="match status" value="1"/>
</dbReference>
<dbReference type="InterPro" id="IPR052155">
    <property type="entry name" value="Biofilm_reg_signaling"/>
</dbReference>
<dbReference type="Gene3D" id="3.20.20.450">
    <property type="entry name" value="EAL domain"/>
    <property type="match status" value="1"/>
</dbReference>
<dbReference type="Pfam" id="PF00990">
    <property type="entry name" value="GGDEF"/>
    <property type="match status" value="1"/>
</dbReference>
<dbReference type="Proteomes" id="UP000019812">
    <property type="component" value="Unassembled WGS sequence"/>
</dbReference>
<accession>A0A084Y2K2</accession>
<name>A0A084Y2K2_9PROT</name>
<dbReference type="InterPro" id="IPR029787">
    <property type="entry name" value="Nucleotide_cyclase"/>
</dbReference>
<dbReference type="SUPFAM" id="SSF141868">
    <property type="entry name" value="EAL domain-like"/>
    <property type="match status" value="1"/>
</dbReference>
<comment type="caution">
    <text evidence="3">The sequence shown here is derived from an EMBL/GenBank/DDBJ whole genome shotgun (WGS) entry which is preliminary data.</text>
</comment>
<evidence type="ECO:0000256" key="1">
    <source>
        <dbReference type="SAM" id="MobiDB-lite"/>
    </source>
</evidence>
<dbReference type="EC" id="3.1.4.52" evidence="3"/>
<organism evidence="3 4">
    <name type="scientific">Candidatus Accumulibacter vicinus</name>
    <dbReference type="NCBI Taxonomy" id="2954382"/>
    <lineage>
        <taxon>Bacteria</taxon>
        <taxon>Pseudomonadati</taxon>
        <taxon>Pseudomonadota</taxon>
        <taxon>Betaproteobacteria</taxon>
        <taxon>Candidatus Accumulibacter</taxon>
    </lineage>
</organism>
<dbReference type="GO" id="GO:0071111">
    <property type="term" value="F:cyclic-guanylate-specific phosphodiesterase activity"/>
    <property type="evidence" value="ECO:0007669"/>
    <property type="project" value="UniProtKB-EC"/>
</dbReference>
<dbReference type="PANTHER" id="PTHR44757">
    <property type="entry name" value="DIGUANYLATE CYCLASE DGCP"/>
    <property type="match status" value="1"/>
</dbReference>
<dbReference type="AlphaFoldDB" id="A0A084Y2K2"/>
<keyword evidence="3" id="KW-0378">Hydrolase</keyword>
<dbReference type="PROSITE" id="PS50883">
    <property type="entry name" value="EAL"/>
    <property type="match status" value="1"/>
</dbReference>
<dbReference type="NCBIfam" id="TIGR00254">
    <property type="entry name" value="GGDEF"/>
    <property type="match status" value="1"/>
</dbReference>
<evidence type="ECO:0000313" key="4">
    <source>
        <dbReference type="Proteomes" id="UP000019812"/>
    </source>
</evidence>
<protein>
    <submittedName>
        <fullName evidence="3">Cyclic di-GMP phosphodiesterase Gmr</fullName>
        <ecNumber evidence="3">3.1.4.52</ecNumber>
    </submittedName>
</protein>
<dbReference type="InterPro" id="IPR000160">
    <property type="entry name" value="GGDEF_dom"/>
</dbReference>
<evidence type="ECO:0000259" key="2">
    <source>
        <dbReference type="PROSITE" id="PS50883"/>
    </source>
</evidence>
<feature type="domain" description="EAL" evidence="2">
    <location>
        <begin position="1"/>
        <end position="127"/>
    </location>
</feature>
<proteinExistence type="predicted"/>
<dbReference type="EMBL" id="JDSS02000018">
    <property type="protein sequence ID" value="KFB68946.1"/>
    <property type="molecule type" value="Genomic_DNA"/>
</dbReference>
<gene>
    <name evidence="3" type="primary">gmr_2</name>
    <name evidence="3" type="ORF">CAPSK01_001135</name>
</gene>